<organism evidence="1 2">
    <name type="scientific">Candidatus Gottesmanbacteria bacterium RIFCSPLOWO2_01_FULL_48_11</name>
    <dbReference type="NCBI Taxonomy" id="1798395"/>
    <lineage>
        <taxon>Bacteria</taxon>
        <taxon>Candidatus Gottesmaniibacteriota</taxon>
    </lineage>
</organism>
<accession>A0A1F6ATY4</accession>
<dbReference type="EMBL" id="MFJY01000037">
    <property type="protein sequence ID" value="OGG27757.1"/>
    <property type="molecule type" value="Genomic_DNA"/>
</dbReference>
<name>A0A1F6ATY4_9BACT</name>
<evidence type="ECO:0000313" key="1">
    <source>
        <dbReference type="EMBL" id="OGG27757.1"/>
    </source>
</evidence>
<protein>
    <submittedName>
        <fullName evidence="1">Uncharacterized protein</fullName>
    </submittedName>
</protein>
<dbReference type="AlphaFoldDB" id="A0A1F6ATY4"/>
<dbReference type="Proteomes" id="UP000178305">
    <property type="component" value="Unassembled WGS sequence"/>
</dbReference>
<proteinExistence type="predicted"/>
<gene>
    <name evidence="1" type="ORF">A3A64_03315</name>
</gene>
<evidence type="ECO:0000313" key="2">
    <source>
        <dbReference type="Proteomes" id="UP000178305"/>
    </source>
</evidence>
<comment type="caution">
    <text evidence="1">The sequence shown here is derived from an EMBL/GenBank/DDBJ whole genome shotgun (WGS) entry which is preliminary data.</text>
</comment>
<reference evidence="1 2" key="1">
    <citation type="journal article" date="2016" name="Nat. Commun.">
        <title>Thousands of microbial genomes shed light on interconnected biogeochemical processes in an aquifer system.</title>
        <authorList>
            <person name="Anantharaman K."/>
            <person name="Brown C.T."/>
            <person name="Hug L.A."/>
            <person name="Sharon I."/>
            <person name="Castelle C.J."/>
            <person name="Probst A.J."/>
            <person name="Thomas B.C."/>
            <person name="Singh A."/>
            <person name="Wilkins M.J."/>
            <person name="Karaoz U."/>
            <person name="Brodie E.L."/>
            <person name="Williams K.H."/>
            <person name="Hubbard S.S."/>
            <person name="Banfield J.F."/>
        </authorList>
    </citation>
    <scope>NUCLEOTIDE SEQUENCE [LARGE SCALE GENOMIC DNA]</scope>
</reference>
<sequence length="671" mass="77617">MATPETPPTTQELIVRADAVVEYAQQQLPGQLPDDLLFVLDRLHDTILLLDRAPNIDTQEPTESNLADIKQIATTYAALEIVWQHRESTLPNYGERTEEQKQLSRTIINPTYTMQSAFRSAIVPDIERGDDELFKKDFSRPKYPTGTEFFIHTATNAYVVFSAEILKQDLEIRFRMKDPQSPDADMALSIEQQLLLEAIRQYDASDPDQKRDRWDNLIFMTEGESHGSSIGEINGDGSGAQHKSHVFFRYDPETQLHALDELPHLRAAYLIFGAARQCYIRAIDNNMLRSWTREGGKTHNDLAHNISWAHKLDQFGVGSPYDLGETLLFIAAGRWAAQSLDVTTPALQEFAEDMKTFYNDPLMFEQLLKTGPNFKQWKVWYLRSLYPITDEEYQRGFEDFVASLRSKHPNHVLLESDQALTSWFAGRWAEEKERRVFSQWLEDNEITLDTLDPDVYAQQYRERYDQWQISLESQWENDRLSYGQDMIRRWRGLLEPNSEIPPESQAAQYIRFMLLGITGYLAEEINHSDVLRLHNINHRYREYSQAMWGIAGNPFRALHELYIRDQGQLISIHNDDDLQQAREQGKNIVTLVEVAIECSRQFVALAQRVGPEQAAIELFSIPEDEGWQQTVHNLPHMWRTLEAHARNLLVILGDPLVKTEKPPESNVSRLN</sequence>